<dbReference type="PANTHER" id="PTHR13887">
    <property type="entry name" value="GLUTATHIONE S-TRANSFERASE KAPPA"/>
    <property type="match status" value="1"/>
</dbReference>
<evidence type="ECO:0000313" key="8">
    <source>
        <dbReference type="Proteomes" id="UP000179283"/>
    </source>
</evidence>
<dbReference type="InterPro" id="IPR036249">
    <property type="entry name" value="Thioredoxin-like_sf"/>
</dbReference>
<dbReference type="PROSITE" id="PS51352">
    <property type="entry name" value="THIOREDOXIN_2"/>
    <property type="match status" value="1"/>
</dbReference>
<comment type="caution">
    <text evidence="7">The sequence shown here is derived from an EMBL/GenBank/DDBJ whole genome shotgun (WGS) entry which is preliminary data.</text>
</comment>
<comment type="similarity">
    <text evidence="1">Belongs to the thioredoxin family. DsbA subfamily.</text>
</comment>
<keyword evidence="4" id="KW-1015">Disulfide bond</keyword>
<dbReference type="Pfam" id="PF13462">
    <property type="entry name" value="Thioredoxin_4"/>
    <property type="match status" value="1"/>
</dbReference>
<dbReference type="AlphaFoldDB" id="A0A1G2U2L2"/>
<evidence type="ECO:0000256" key="5">
    <source>
        <dbReference type="ARBA" id="ARBA00023284"/>
    </source>
</evidence>
<protein>
    <recommendedName>
        <fullName evidence="6">Thioredoxin domain-containing protein</fullName>
    </recommendedName>
</protein>
<evidence type="ECO:0000256" key="1">
    <source>
        <dbReference type="ARBA" id="ARBA00005791"/>
    </source>
</evidence>
<gene>
    <name evidence="7" type="ORF">A2920_03160</name>
</gene>
<keyword evidence="2" id="KW-0732">Signal</keyword>
<dbReference type="EMBL" id="MHWD01000017">
    <property type="protein sequence ID" value="OHB03679.1"/>
    <property type="molecule type" value="Genomic_DNA"/>
</dbReference>
<dbReference type="InterPro" id="IPR013766">
    <property type="entry name" value="Thioredoxin_domain"/>
</dbReference>
<proteinExistence type="inferred from homology"/>
<dbReference type="SUPFAM" id="SSF52833">
    <property type="entry name" value="Thioredoxin-like"/>
    <property type="match status" value="1"/>
</dbReference>
<dbReference type="InterPro" id="IPR012336">
    <property type="entry name" value="Thioredoxin-like_fold"/>
</dbReference>
<sequence>MKKNIWLIGFFVILAGALVAMWAAGKNTSLPPLAGNAETTATFEILLDDHVLGKSDAKVTIMEYGDFQCPACASYAPFLVGIAQKYPNDVRLVYRHFPLKTIHFRAEAASYVAEAASKQGKFWEMSEKLFENQSDWSTKRDNADFEKYATELGLDLLKFRSDAASTETKDRVERDLKNAISLKLNSTPTIYINGVLYDNSQSGDALLAQVEAEIAK</sequence>
<accession>A0A1G2U2L2</accession>
<evidence type="ECO:0000313" key="7">
    <source>
        <dbReference type="EMBL" id="OHB03679.1"/>
    </source>
</evidence>
<dbReference type="GO" id="GO:0016491">
    <property type="term" value="F:oxidoreductase activity"/>
    <property type="evidence" value="ECO:0007669"/>
    <property type="project" value="UniProtKB-KW"/>
</dbReference>
<evidence type="ECO:0000259" key="6">
    <source>
        <dbReference type="PROSITE" id="PS51352"/>
    </source>
</evidence>
<dbReference type="PANTHER" id="PTHR13887:SF14">
    <property type="entry name" value="DISULFIDE BOND FORMATION PROTEIN D"/>
    <property type="match status" value="1"/>
</dbReference>
<dbReference type="Gene3D" id="3.40.30.10">
    <property type="entry name" value="Glutaredoxin"/>
    <property type="match status" value="1"/>
</dbReference>
<keyword evidence="5" id="KW-0676">Redox-active center</keyword>
<keyword evidence="3" id="KW-0560">Oxidoreductase</keyword>
<evidence type="ECO:0000256" key="3">
    <source>
        <dbReference type="ARBA" id="ARBA00023002"/>
    </source>
</evidence>
<reference evidence="7 8" key="1">
    <citation type="journal article" date="2016" name="Nat. Commun.">
        <title>Thousands of microbial genomes shed light on interconnected biogeochemical processes in an aquifer system.</title>
        <authorList>
            <person name="Anantharaman K."/>
            <person name="Brown C.T."/>
            <person name="Hug L.A."/>
            <person name="Sharon I."/>
            <person name="Castelle C.J."/>
            <person name="Probst A.J."/>
            <person name="Thomas B.C."/>
            <person name="Singh A."/>
            <person name="Wilkins M.J."/>
            <person name="Karaoz U."/>
            <person name="Brodie E.L."/>
            <person name="Williams K.H."/>
            <person name="Hubbard S.S."/>
            <person name="Banfield J.F."/>
        </authorList>
    </citation>
    <scope>NUCLEOTIDE SEQUENCE [LARGE SCALE GENOMIC DNA]</scope>
</reference>
<name>A0A1G2U2L2_9BACT</name>
<dbReference type="Proteomes" id="UP000179283">
    <property type="component" value="Unassembled WGS sequence"/>
</dbReference>
<feature type="domain" description="Thioredoxin" evidence="6">
    <location>
        <begin position="19"/>
        <end position="215"/>
    </location>
</feature>
<evidence type="ECO:0000256" key="4">
    <source>
        <dbReference type="ARBA" id="ARBA00023157"/>
    </source>
</evidence>
<evidence type="ECO:0000256" key="2">
    <source>
        <dbReference type="ARBA" id="ARBA00022729"/>
    </source>
</evidence>
<organism evidence="7 8">
    <name type="scientific">Candidatus Zambryskibacteria bacterium RIFCSPLOWO2_01_FULL_43_17</name>
    <dbReference type="NCBI Taxonomy" id="1802760"/>
    <lineage>
        <taxon>Bacteria</taxon>
        <taxon>Candidatus Zambryskiibacteriota</taxon>
    </lineage>
</organism>